<comment type="caution">
    <text evidence="2">The sequence shown here is derived from an EMBL/GenBank/DDBJ whole genome shotgun (WGS) entry which is preliminary data.</text>
</comment>
<keyword evidence="1" id="KW-0472">Membrane</keyword>
<keyword evidence="3" id="KW-1185">Reference proteome</keyword>
<organism evidence="2 3">
    <name type="scientific">Kribbella sancticallisti</name>
    <dbReference type="NCBI Taxonomy" id="460087"/>
    <lineage>
        <taxon>Bacteria</taxon>
        <taxon>Bacillati</taxon>
        <taxon>Actinomycetota</taxon>
        <taxon>Actinomycetes</taxon>
        <taxon>Propionibacteriales</taxon>
        <taxon>Kribbellaceae</taxon>
        <taxon>Kribbella</taxon>
    </lineage>
</organism>
<evidence type="ECO:0000256" key="1">
    <source>
        <dbReference type="SAM" id="Phobius"/>
    </source>
</evidence>
<feature type="transmembrane region" description="Helical" evidence="1">
    <location>
        <begin position="24"/>
        <end position="44"/>
    </location>
</feature>
<reference evidence="2 3" key="1">
    <citation type="journal article" date="2019" name="Int. J. Syst. Evol. Microbiol.">
        <title>The Global Catalogue of Microorganisms (GCM) 10K type strain sequencing project: providing services to taxonomists for standard genome sequencing and annotation.</title>
        <authorList>
            <consortium name="The Broad Institute Genomics Platform"/>
            <consortium name="The Broad Institute Genome Sequencing Center for Infectious Disease"/>
            <person name="Wu L."/>
            <person name="Ma J."/>
        </authorList>
    </citation>
    <scope>NUCLEOTIDE SEQUENCE [LARGE SCALE GENOMIC DNA]</scope>
    <source>
        <strain evidence="2 3">JCM 14969</strain>
    </source>
</reference>
<protein>
    <submittedName>
        <fullName evidence="2">Uncharacterized protein</fullName>
    </submittedName>
</protein>
<name>A0ABN2DKN1_9ACTN</name>
<gene>
    <name evidence="2" type="ORF">GCM10009789_36450</name>
</gene>
<keyword evidence="1" id="KW-1133">Transmembrane helix</keyword>
<sequence>MLPIAMLVAAVAVAGWHGEVVGRAVARTGAVLATLLLAGFVLVVGGQELAFLPMALSWLWFIAAGVSAARRVPTTSEVVASAPGDRQVSERPA</sequence>
<proteinExistence type="predicted"/>
<evidence type="ECO:0000313" key="3">
    <source>
        <dbReference type="Proteomes" id="UP001500393"/>
    </source>
</evidence>
<dbReference type="EMBL" id="BAAAOS010000020">
    <property type="protein sequence ID" value="GAA1579425.1"/>
    <property type="molecule type" value="Genomic_DNA"/>
</dbReference>
<accession>A0ABN2DKN1</accession>
<keyword evidence="1" id="KW-0812">Transmembrane</keyword>
<dbReference type="Proteomes" id="UP001500393">
    <property type="component" value="Unassembled WGS sequence"/>
</dbReference>
<evidence type="ECO:0000313" key="2">
    <source>
        <dbReference type="EMBL" id="GAA1579425.1"/>
    </source>
</evidence>